<accession>A0A8S2QQQ2</accession>
<organism evidence="1 2">
    <name type="scientific">Rotaria magnacalcarata</name>
    <dbReference type="NCBI Taxonomy" id="392030"/>
    <lineage>
        <taxon>Eukaryota</taxon>
        <taxon>Metazoa</taxon>
        <taxon>Spiralia</taxon>
        <taxon>Gnathifera</taxon>
        <taxon>Rotifera</taxon>
        <taxon>Eurotatoria</taxon>
        <taxon>Bdelloidea</taxon>
        <taxon>Philodinida</taxon>
        <taxon>Philodinidae</taxon>
        <taxon>Rotaria</taxon>
    </lineage>
</organism>
<evidence type="ECO:0000313" key="2">
    <source>
        <dbReference type="Proteomes" id="UP000681720"/>
    </source>
</evidence>
<comment type="caution">
    <text evidence="1">The sequence shown here is derived from an EMBL/GenBank/DDBJ whole genome shotgun (WGS) entry which is preliminary data.</text>
</comment>
<evidence type="ECO:0000313" key="1">
    <source>
        <dbReference type="EMBL" id="CAF4120000.1"/>
    </source>
</evidence>
<gene>
    <name evidence="1" type="ORF">GIL414_LOCUS17994</name>
</gene>
<sequence length="34" mass="3837">MSALKGLRCRSNGHYATYLREDSASNTTYTLSRI</sequence>
<dbReference type="AlphaFoldDB" id="A0A8S2QQQ2"/>
<name>A0A8S2QQQ2_9BILA</name>
<proteinExistence type="predicted"/>
<reference evidence="1" key="1">
    <citation type="submission" date="2021-02" db="EMBL/GenBank/DDBJ databases">
        <authorList>
            <person name="Nowell W R."/>
        </authorList>
    </citation>
    <scope>NUCLEOTIDE SEQUENCE</scope>
</reference>
<feature type="non-terminal residue" evidence="1">
    <location>
        <position position="34"/>
    </location>
</feature>
<dbReference type="Proteomes" id="UP000681720">
    <property type="component" value="Unassembled WGS sequence"/>
</dbReference>
<dbReference type="EMBL" id="CAJOBJ010008730">
    <property type="protein sequence ID" value="CAF4120000.1"/>
    <property type="molecule type" value="Genomic_DNA"/>
</dbReference>
<protein>
    <submittedName>
        <fullName evidence="1">Uncharacterized protein</fullName>
    </submittedName>
</protein>